<protein>
    <submittedName>
        <fullName evidence="2">Uncharacterized protein</fullName>
    </submittedName>
</protein>
<reference evidence="2" key="2">
    <citation type="submission" date="2021-09" db="EMBL/GenBank/DDBJ databases">
        <authorList>
            <person name="Jia N."/>
            <person name="Wang J."/>
            <person name="Shi W."/>
            <person name="Du L."/>
            <person name="Sun Y."/>
            <person name="Zhan W."/>
            <person name="Jiang J."/>
            <person name="Wang Q."/>
            <person name="Zhang B."/>
            <person name="Ji P."/>
            <person name="Sakyi L.B."/>
            <person name="Cui X."/>
            <person name="Yuan T."/>
            <person name="Jiang B."/>
            <person name="Yang W."/>
            <person name="Lam T.T.-Y."/>
            <person name="Chang Q."/>
            <person name="Ding S."/>
            <person name="Wang X."/>
            <person name="Zhu J."/>
            <person name="Ruan X."/>
            <person name="Zhao L."/>
            <person name="Wei J."/>
            <person name="Que T."/>
            <person name="Du C."/>
            <person name="Cheng J."/>
            <person name="Dai P."/>
            <person name="Han X."/>
            <person name="Huang E."/>
            <person name="Gao Y."/>
            <person name="Liu J."/>
            <person name="Shao H."/>
            <person name="Ye R."/>
            <person name="Li L."/>
            <person name="Wei W."/>
            <person name="Wang X."/>
            <person name="Wang C."/>
            <person name="Huo Q."/>
            <person name="Li W."/>
            <person name="Guo W."/>
            <person name="Chen H."/>
            <person name="Chen S."/>
            <person name="Zhou L."/>
            <person name="Zhou L."/>
            <person name="Ni X."/>
            <person name="Tian J."/>
            <person name="Zhou Y."/>
            <person name="Sheng Y."/>
            <person name="Liu T."/>
            <person name="Pan Y."/>
            <person name="Xia L."/>
            <person name="Li J."/>
            <person name="Zhao F."/>
            <person name="Cao W."/>
        </authorList>
    </citation>
    <scope>NUCLEOTIDE SEQUENCE</scope>
    <source>
        <strain evidence="2">Rsan-2018</strain>
        <tissue evidence="2">Larvae</tissue>
    </source>
</reference>
<dbReference type="Proteomes" id="UP000821837">
    <property type="component" value="Unassembled WGS sequence"/>
</dbReference>
<evidence type="ECO:0000313" key="2">
    <source>
        <dbReference type="EMBL" id="KAH7935945.1"/>
    </source>
</evidence>
<dbReference type="AlphaFoldDB" id="A0A9D4PBR3"/>
<feature type="region of interest" description="Disordered" evidence="1">
    <location>
        <begin position="57"/>
        <end position="84"/>
    </location>
</feature>
<dbReference type="EMBL" id="JABSTV010001255">
    <property type="protein sequence ID" value="KAH7935945.1"/>
    <property type="molecule type" value="Genomic_DNA"/>
</dbReference>
<evidence type="ECO:0000256" key="1">
    <source>
        <dbReference type="SAM" id="MobiDB-lite"/>
    </source>
</evidence>
<gene>
    <name evidence="2" type="ORF">HPB52_015308</name>
</gene>
<sequence length="84" mass="8939">MNAADLDIARTSAPILPPKSVGAAPPGIQIKTMIAKQNANYVEKVTRRGINVAKPGIRFHTSSNDEDGNVPGERNTVELTHYGG</sequence>
<name>A0A9D4PBR3_RHISA</name>
<organism evidence="2 3">
    <name type="scientific">Rhipicephalus sanguineus</name>
    <name type="common">Brown dog tick</name>
    <name type="synonym">Ixodes sanguineus</name>
    <dbReference type="NCBI Taxonomy" id="34632"/>
    <lineage>
        <taxon>Eukaryota</taxon>
        <taxon>Metazoa</taxon>
        <taxon>Ecdysozoa</taxon>
        <taxon>Arthropoda</taxon>
        <taxon>Chelicerata</taxon>
        <taxon>Arachnida</taxon>
        <taxon>Acari</taxon>
        <taxon>Parasitiformes</taxon>
        <taxon>Ixodida</taxon>
        <taxon>Ixodoidea</taxon>
        <taxon>Ixodidae</taxon>
        <taxon>Rhipicephalinae</taxon>
        <taxon>Rhipicephalus</taxon>
        <taxon>Rhipicephalus</taxon>
    </lineage>
</organism>
<proteinExistence type="predicted"/>
<comment type="caution">
    <text evidence="2">The sequence shown here is derived from an EMBL/GenBank/DDBJ whole genome shotgun (WGS) entry which is preliminary data.</text>
</comment>
<keyword evidence="3" id="KW-1185">Reference proteome</keyword>
<evidence type="ECO:0000313" key="3">
    <source>
        <dbReference type="Proteomes" id="UP000821837"/>
    </source>
</evidence>
<accession>A0A9D4PBR3</accession>
<reference evidence="2" key="1">
    <citation type="journal article" date="2020" name="Cell">
        <title>Large-Scale Comparative Analyses of Tick Genomes Elucidate Their Genetic Diversity and Vector Capacities.</title>
        <authorList>
            <consortium name="Tick Genome and Microbiome Consortium (TIGMIC)"/>
            <person name="Jia N."/>
            <person name="Wang J."/>
            <person name="Shi W."/>
            <person name="Du L."/>
            <person name="Sun Y."/>
            <person name="Zhan W."/>
            <person name="Jiang J.F."/>
            <person name="Wang Q."/>
            <person name="Zhang B."/>
            <person name="Ji P."/>
            <person name="Bell-Sakyi L."/>
            <person name="Cui X.M."/>
            <person name="Yuan T.T."/>
            <person name="Jiang B.G."/>
            <person name="Yang W.F."/>
            <person name="Lam T.T."/>
            <person name="Chang Q.C."/>
            <person name="Ding S.J."/>
            <person name="Wang X.J."/>
            <person name="Zhu J.G."/>
            <person name="Ruan X.D."/>
            <person name="Zhao L."/>
            <person name="Wei J.T."/>
            <person name="Ye R.Z."/>
            <person name="Que T.C."/>
            <person name="Du C.H."/>
            <person name="Zhou Y.H."/>
            <person name="Cheng J.X."/>
            <person name="Dai P.F."/>
            <person name="Guo W.B."/>
            <person name="Han X.H."/>
            <person name="Huang E.J."/>
            <person name="Li L.F."/>
            <person name="Wei W."/>
            <person name="Gao Y.C."/>
            <person name="Liu J.Z."/>
            <person name="Shao H.Z."/>
            <person name="Wang X."/>
            <person name="Wang C.C."/>
            <person name="Yang T.C."/>
            <person name="Huo Q.B."/>
            <person name="Li W."/>
            <person name="Chen H.Y."/>
            <person name="Chen S.E."/>
            <person name="Zhou L.G."/>
            <person name="Ni X.B."/>
            <person name="Tian J.H."/>
            <person name="Sheng Y."/>
            <person name="Liu T."/>
            <person name="Pan Y.S."/>
            <person name="Xia L.Y."/>
            <person name="Li J."/>
            <person name="Zhao F."/>
            <person name="Cao W.C."/>
        </authorList>
    </citation>
    <scope>NUCLEOTIDE SEQUENCE</scope>
    <source>
        <strain evidence="2">Rsan-2018</strain>
    </source>
</reference>